<dbReference type="InterPro" id="IPR040624">
    <property type="entry name" value="HalOD1"/>
</dbReference>
<accession>A0A3N6NRB6</accession>
<protein>
    <recommendedName>
        <fullName evidence="1">Halobacterial output domain-containing protein</fullName>
    </recommendedName>
</protein>
<sequence length="86" mass="9383">MTETSEPGSDETFEKPSLRVIETVASADGVDPVDLEPPLTDVVDPTALDALFEPTTKIDSSRRGRVTFRYRGYRVTVDSSGHVELG</sequence>
<comment type="caution">
    <text evidence="2">The sequence shown here is derived from an EMBL/GenBank/DDBJ whole genome shotgun (WGS) entry which is preliminary data.</text>
</comment>
<evidence type="ECO:0000259" key="1">
    <source>
        <dbReference type="Pfam" id="PF18545"/>
    </source>
</evidence>
<evidence type="ECO:0000313" key="2">
    <source>
        <dbReference type="EMBL" id="RQH02543.1"/>
    </source>
</evidence>
<evidence type="ECO:0000313" key="3">
    <source>
        <dbReference type="Proteomes" id="UP000281431"/>
    </source>
</evidence>
<proteinExistence type="predicted"/>
<dbReference type="AlphaFoldDB" id="A0A3N6NRB6"/>
<name>A0A3N6NRB6_NATCH</name>
<dbReference type="Pfam" id="PF18545">
    <property type="entry name" value="HalOD1"/>
    <property type="match status" value="1"/>
</dbReference>
<feature type="domain" description="Halobacterial output" evidence="1">
    <location>
        <begin position="14"/>
        <end position="84"/>
    </location>
</feature>
<dbReference type="EMBL" id="REFZ01000002">
    <property type="protein sequence ID" value="RQH02543.1"/>
    <property type="molecule type" value="Genomic_DNA"/>
</dbReference>
<gene>
    <name evidence="2" type="ORF">EA472_04385</name>
</gene>
<dbReference type="Proteomes" id="UP000281431">
    <property type="component" value="Unassembled WGS sequence"/>
</dbReference>
<organism evidence="2 3">
    <name type="scientific">Natrarchaeobius chitinivorans</name>
    <dbReference type="NCBI Taxonomy" id="1679083"/>
    <lineage>
        <taxon>Archaea</taxon>
        <taxon>Methanobacteriati</taxon>
        <taxon>Methanobacteriota</taxon>
        <taxon>Stenosarchaea group</taxon>
        <taxon>Halobacteria</taxon>
        <taxon>Halobacteriales</taxon>
        <taxon>Natrialbaceae</taxon>
        <taxon>Natrarchaeobius</taxon>
    </lineage>
</organism>
<keyword evidence="3" id="KW-1185">Reference proteome</keyword>
<reference evidence="2 3" key="1">
    <citation type="submission" date="2018-10" db="EMBL/GenBank/DDBJ databases">
        <title>Natrarchaeobius chitinivorans gen. nov., sp. nov., and Natrarchaeobius haloalkaliphilus sp. nov., alkaliphilic, chitin-utilizing haloarchaea from hypersaline alkaline lakes.</title>
        <authorList>
            <person name="Sorokin D.Y."/>
            <person name="Elcheninov A.G."/>
            <person name="Kostrikina N.A."/>
            <person name="Bale N.J."/>
            <person name="Sinninghe Damste J.S."/>
            <person name="Khijniak T.V."/>
            <person name="Kublanov I.V."/>
            <person name="Toshchakov S.V."/>
        </authorList>
    </citation>
    <scope>NUCLEOTIDE SEQUENCE [LARGE SCALE GENOMIC DNA]</scope>
    <source>
        <strain evidence="2 3">AArcht7</strain>
    </source>
</reference>
<dbReference type="OrthoDB" id="181456at2157"/>